<name>A0A2P5I8E4_DIAHE</name>
<feature type="compositionally biased region" description="Pro residues" evidence="1">
    <location>
        <begin position="47"/>
        <end position="56"/>
    </location>
</feature>
<proteinExistence type="predicted"/>
<evidence type="ECO:0000313" key="2">
    <source>
        <dbReference type="EMBL" id="POS78778.1"/>
    </source>
</evidence>
<feature type="region of interest" description="Disordered" evidence="1">
    <location>
        <begin position="1"/>
        <end position="56"/>
    </location>
</feature>
<gene>
    <name evidence="2" type="ORF">DHEL01_v202822</name>
</gene>
<organism evidence="2 3">
    <name type="scientific">Diaporthe helianthi</name>
    <dbReference type="NCBI Taxonomy" id="158607"/>
    <lineage>
        <taxon>Eukaryota</taxon>
        <taxon>Fungi</taxon>
        <taxon>Dikarya</taxon>
        <taxon>Ascomycota</taxon>
        <taxon>Pezizomycotina</taxon>
        <taxon>Sordariomycetes</taxon>
        <taxon>Sordariomycetidae</taxon>
        <taxon>Diaporthales</taxon>
        <taxon>Diaporthaceae</taxon>
        <taxon>Diaporthe</taxon>
    </lineage>
</organism>
<dbReference type="EMBL" id="MAVT02000160">
    <property type="protein sequence ID" value="POS78778.1"/>
    <property type="molecule type" value="Genomic_DNA"/>
</dbReference>
<dbReference type="AlphaFoldDB" id="A0A2P5I8E4"/>
<dbReference type="OrthoDB" id="3492129at2759"/>
<evidence type="ECO:0000256" key="1">
    <source>
        <dbReference type="SAM" id="MobiDB-lite"/>
    </source>
</evidence>
<comment type="caution">
    <text evidence="2">The sequence shown here is derived from an EMBL/GenBank/DDBJ whole genome shotgun (WGS) entry which is preliminary data.</text>
</comment>
<protein>
    <submittedName>
        <fullName evidence="2">Uncharacterized protein</fullName>
    </submittedName>
</protein>
<accession>A0A2P5I8E4</accession>
<sequence length="323" mass="34675">MIMEAQSRGRPSLEIITDYEGPGDTQLAFRRPRSPLPSATPATSKPIPSPMQPSGPPYDVSMRQHERAMVESLDARRGLASSMSPVTEESMAARVSLLTVESPWQKRKPYFPATAPSTPMVTSSRRQSMVQQTRSMLLSGMSPSQAGAVANRKLSTPGATIHKQPRPAIALLDPDKLQAWGHVYFGDPSKADVLVAPKALRRPSGTGHGSGNGNGQTDHLAIRAHVRPRGKERKPFLIERNIDPNVLRAMMAASPVTPVRSPLTADARVASSLKPAPLYGDLVHQSAVVSVQSSAEERLEGGADPGELTEAMKQNILHLGGTV</sequence>
<evidence type="ECO:0000313" key="3">
    <source>
        <dbReference type="Proteomes" id="UP000094444"/>
    </source>
</evidence>
<dbReference type="InParanoid" id="A0A2P5I8E4"/>
<reference evidence="2" key="1">
    <citation type="submission" date="2017-09" db="EMBL/GenBank/DDBJ databases">
        <title>Polyketide synthases of a Diaporthe helianthi virulent isolate.</title>
        <authorList>
            <person name="Baroncelli R."/>
        </authorList>
    </citation>
    <scope>NUCLEOTIDE SEQUENCE [LARGE SCALE GENOMIC DNA]</scope>
    <source>
        <strain evidence="2">7/96</strain>
    </source>
</reference>
<keyword evidence="3" id="KW-1185">Reference proteome</keyword>
<dbReference type="Proteomes" id="UP000094444">
    <property type="component" value="Unassembled WGS sequence"/>
</dbReference>